<organism evidence="2 3">
    <name type="scientific">Streptomyces tuirus</name>
    <dbReference type="NCBI Taxonomy" id="68278"/>
    <lineage>
        <taxon>Bacteria</taxon>
        <taxon>Bacillati</taxon>
        <taxon>Actinomycetota</taxon>
        <taxon>Actinomycetes</taxon>
        <taxon>Kitasatosporales</taxon>
        <taxon>Streptomycetaceae</taxon>
        <taxon>Streptomyces</taxon>
    </lineage>
</organism>
<feature type="repeat" description="WD" evidence="1">
    <location>
        <begin position="1"/>
        <end position="24"/>
    </location>
</feature>
<dbReference type="PROSITE" id="PS50082">
    <property type="entry name" value="WD_REPEATS_2"/>
    <property type="match status" value="1"/>
</dbReference>
<dbReference type="AlphaFoldDB" id="A0A941FH46"/>
<evidence type="ECO:0000313" key="2">
    <source>
        <dbReference type="EMBL" id="MBR8642694.1"/>
    </source>
</evidence>
<reference evidence="2 3" key="1">
    <citation type="submission" date="2021-04" db="EMBL/GenBank/DDBJ databases">
        <title>Characterization of the biosynthetic gene cluster of new lipopeptides with antitumor activity in the genome of the marine Streptomyces PHM034.</title>
        <authorList>
            <person name="Ceniceros A."/>
            <person name="Canedo L."/>
            <person name="Mendez C."/>
            <person name="Olano C."/>
            <person name="Schleissner C."/>
            <person name="Cuevas C."/>
            <person name="De La Calle F."/>
            <person name="Salas J.A."/>
        </authorList>
    </citation>
    <scope>NUCLEOTIDE SEQUENCE [LARGE SCALE GENOMIC DNA]</scope>
    <source>
        <strain evidence="2 3">PHM034</strain>
    </source>
</reference>
<dbReference type="Proteomes" id="UP000682308">
    <property type="component" value="Unassembled WGS sequence"/>
</dbReference>
<dbReference type="Gene3D" id="2.130.10.10">
    <property type="entry name" value="YVTN repeat-like/Quinoprotein amine dehydrogenase"/>
    <property type="match status" value="1"/>
</dbReference>
<proteinExistence type="predicted"/>
<dbReference type="InterPro" id="IPR036322">
    <property type="entry name" value="WD40_repeat_dom_sf"/>
</dbReference>
<dbReference type="SUPFAM" id="SSF50978">
    <property type="entry name" value="WD40 repeat-like"/>
    <property type="match status" value="1"/>
</dbReference>
<dbReference type="InterPro" id="IPR015943">
    <property type="entry name" value="WD40/YVTN_repeat-like_dom_sf"/>
</dbReference>
<gene>
    <name evidence="2" type="ORF">KEF29_33705</name>
</gene>
<evidence type="ECO:0000256" key="1">
    <source>
        <dbReference type="PROSITE-ProRule" id="PRU00221"/>
    </source>
</evidence>
<dbReference type="InterPro" id="IPR001680">
    <property type="entry name" value="WD40_rpt"/>
</dbReference>
<evidence type="ECO:0000313" key="3">
    <source>
        <dbReference type="Proteomes" id="UP000682308"/>
    </source>
</evidence>
<keyword evidence="3" id="KW-1185">Reference proteome</keyword>
<comment type="caution">
    <text evidence="2">The sequence shown here is derived from an EMBL/GenBank/DDBJ whole genome shotgun (WGS) entry which is preliminary data.</text>
</comment>
<dbReference type="EMBL" id="JAGTPG010000002">
    <property type="protein sequence ID" value="MBR8642694.1"/>
    <property type="molecule type" value="Genomic_DNA"/>
</dbReference>
<sequence length="76" mass="8520">MTITGSDNGEVRVWDADRWSPVARLSLPGGVRALDAVADTILVGLSREVVALRRQGPRGHALRWRDWGWDWPEQQG</sequence>
<protein>
    <submittedName>
        <fullName evidence="2">Uncharacterized protein</fullName>
    </submittedName>
</protein>
<name>A0A941FH46_9ACTN</name>
<accession>A0A941FH46</accession>
<keyword evidence="1" id="KW-0853">WD repeat</keyword>